<reference evidence="1 2" key="1">
    <citation type="submission" date="2023-09" db="EMBL/GenBank/DDBJ databases">
        <authorList>
            <person name="Wang M."/>
        </authorList>
    </citation>
    <scope>NUCLEOTIDE SEQUENCE [LARGE SCALE GENOMIC DNA]</scope>
    <source>
        <strain evidence="1">GT-2023</strain>
        <tissue evidence="1">Liver</tissue>
    </source>
</reference>
<feature type="non-terminal residue" evidence="1">
    <location>
        <position position="56"/>
    </location>
</feature>
<organism evidence="1 2">
    <name type="scientific">Cirrhinus molitorella</name>
    <name type="common">mud carp</name>
    <dbReference type="NCBI Taxonomy" id="172907"/>
    <lineage>
        <taxon>Eukaryota</taxon>
        <taxon>Metazoa</taxon>
        <taxon>Chordata</taxon>
        <taxon>Craniata</taxon>
        <taxon>Vertebrata</taxon>
        <taxon>Euteleostomi</taxon>
        <taxon>Actinopterygii</taxon>
        <taxon>Neopterygii</taxon>
        <taxon>Teleostei</taxon>
        <taxon>Ostariophysi</taxon>
        <taxon>Cypriniformes</taxon>
        <taxon>Cyprinidae</taxon>
        <taxon>Labeoninae</taxon>
        <taxon>Labeonini</taxon>
        <taxon>Cirrhinus</taxon>
    </lineage>
</organism>
<gene>
    <name evidence="1" type="ORF">QQF64_008096</name>
</gene>
<protein>
    <submittedName>
        <fullName evidence="1">Uncharacterized protein</fullName>
    </submittedName>
</protein>
<keyword evidence="2" id="KW-1185">Reference proteome</keyword>
<name>A0ABR3M563_9TELE</name>
<proteinExistence type="predicted"/>
<sequence length="56" mass="6330">MSSSSHTPVVHYCNEDTATTTHLVNTVKIEIVKVEIEDMSDPEPSRIKDEDTEEQI</sequence>
<dbReference type="EMBL" id="JAYMGO010000015">
    <property type="protein sequence ID" value="KAL1260269.1"/>
    <property type="molecule type" value="Genomic_DNA"/>
</dbReference>
<dbReference type="Proteomes" id="UP001558613">
    <property type="component" value="Unassembled WGS sequence"/>
</dbReference>
<evidence type="ECO:0000313" key="2">
    <source>
        <dbReference type="Proteomes" id="UP001558613"/>
    </source>
</evidence>
<evidence type="ECO:0000313" key="1">
    <source>
        <dbReference type="EMBL" id="KAL1260269.1"/>
    </source>
</evidence>
<comment type="caution">
    <text evidence="1">The sequence shown here is derived from an EMBL/GenBank/DDBJ whole genome shotgun (WGS) entry which is preliminary data.</text>
</comment>
<accession>A0ABR3M563</accession>